<dbReference type="InterPro" id="IPR006620">
    <property type="entry name" value="Pro_4_hyd_alph"/>
</dbReference>
<dbReference type="InterPro" id="IPR051559">
    <property type="entry name" value="HIF_prolyl_hydroxylases"/>
</dbReference>
<evidence type="ECO:0000256" key="4">
    <source>
        <dbReference type="ARBA" id="ARBA00022964"/>
    </source>
</evidence>
<accession>A0ABW2IL47</accession>
<keyword evidence="9" id="KW-1185">Reference proteome</keyword>
<dbReference type="SMART" id="SM00702">
    <property type="entry name" value="P4Hc"/>
    <property type="match status" value="1"/>
</dbReference>
<keyword evidence="2" id="KW-0479">Metal-binding</keyword>
<evidence type="ECO:0000256" key="1">
    <source>
        <dbReference type="ARBA" id="ARBA00001961"/>
    </source>
</evidence>
<name>A0ABW2IL47_9PROT</name>
<comment type="cofactor">
    <cofactor evidence="1">
        <name>L-ascorbate</name>
        <dbReference type="ChEBI" id="CHEBI:38290"/>
    </cofactor>
</comment>
<sequence length="229" mass="25847">MTQSTLDTNSTETLITQGPIWNWIAQLADENWAVAYDVVPKDLSRALLEQVRGFHKEDILLRAGIGRASDLTVDTSVRRDKIRWLGHQDSVQSQYLNIMEGVRQEVNRALFMGLFAYEAHYAVYEKGGFYARHFDAFKGAKNRVLSTVFYLNPDWVEADGGELNIYADTDDVKPLATIPPEAGSLVLFLSEDVPHEVLEARNDRYSIAGWFRVNDRLGAPVLQVVEDGL</sequence>
<dbReference type="Gene3D" id="2.60.120.620">
    <property type="entry name" value="q2cbj1_9rhob like domain"/>
    <property type="match status" value="1"/>
</dbReference>
<gene>
    <name evidence="8" type="ORF">ACFQS8_07930</name>
</gene>
<dbReference type="PROSITE" id="PS51471">
    <property type="entry name" value="FE2OG_OXY"/>
    <property type="match status" value="1"/>
</dbReference>
<evidence type="ECO:0000256" key="6">
    <source>
        <dbReference type="ARBA" id="ARBA00023004"/>
    </source>
</evidence>
<comment type="caution">
    <text evidence="8">The sequence shown here is derived from an EMBL/GenBank/DDBJ whole genome shotgun (WGS) entry which is preliminary data.</text>
</comment>
<dbReference type="Pfam" id="PF13640">
    <property type="entry name" value="2OG-FeII_Oxy_3"/>
    <property type="match status" value="1"/>
</dbReference>
<evidence type="ECO:0000256" key="2">
    <source>
        <dbReference type="ARBA" id="ARBA00022723"/>
    </source>
</evidence>
<evidence type="ECO:0000256" key="5">
    <source>
        <dbReference type="ARBA" id="ARBA00023002"/>
    </source>
</evidence>
<dbReference type="PANTHER" id="PTHR12907">
    <property type="entry name" value="EGL NINE HOMOLOG-RELATED"/>
    <property type="match status" value="1"/>
</dbReference>
<evidence type="ECO:0000313" key="8">
    <source>
        <dbReference type="EMBL" id="MFC7291540.1"/>
    </source>
</evidence>
<dbReference type="EMBL" id="JBHTBR010000004">
    <property type="protein sequence ID" value="MFC7291540.1"/>
    <property type="molecule type" value="Genomic_DNA"/>
</dbReference>
<protein>
    <submittedName>
        <fullName evidence="8">2OG-Fe(II) oxygenase</fullName>
    </submittedName>
</protein>
<dbReference type="RefSeq" id="WP_382166771.1">
    <property type="nucleotide sequence ID" value="NZ_JBHTBR010000004.1"/>
</dbReference>
<evidence type="ECO:0000256" key="3">
    <source>
        <dbReference type="ARBA" id="ARBA00022896"/>
    </source>
</evidence>
<keyword evidence="5" id="KW-0560">Oxidoreductase</keyword>
<proteinExistence type="predicted"/>
<organism evidence="8 9">
    <name type="scientific">Hirschia litorea</name>
    <dbReference type="NCBI Taxonomy" id="1199156"/>
    <lineage>
        <taxon>Bacteria</taxon>
        <taxon>Pseudomonadati</taxon>
        <taxon>Pseudomonadota</taxon>
        <taxon>Alphaproteobacteria</taxon>
        <taxon>Hyphomonadales</taxon>
        <taxon>Hyphomonadaceae</taxon>
        <taxon>Hirschia</taxon>
    </lineage>
</organism>
<feature type="domain" description="Fe2OG dioxygenase" evidence="7">
    <location>
        <begin position="110"/>
        <end position="213"/>
    </location>
</feature>
<keyword evidence="3" id="KW-0847">Vitamin C</keyword>
<keyword evidence="6" id="KW-0408">Iron</keyword>
<evidence type="ECO:0000313" key="9">
    <source>
        <dbReference type="Proteomes" id="UP001596492"/>
    </source>
</evidence>
<evidence type="ECO:0000259" key="7">
    <source>
        <dbReference type="PROSITE" id="PS51471"/>
    </source>
</evidence>
<keyword evidence="4" id="KW-0223">Dioxygenase</keyword>
<dbReference type="Proteomes" id="UP001596492">
    <property type="component" value="Unassembled WGS sequence"/>
</dbReference>
<dbReference type="InterPro" id="IPR005123">
    <property type="entry name" value="Oxoglu/Fe-dep_dioxygenase_dom"/>
</dbReference>
<dbReference type="InterPro" id="IPR044862">
    <property type="entry name" value="Pro_4_hyd_alph_FE2OG_OXY"/>
</dbReference>
<dbReference type="PANTHER" id="PTHR12907:SF26">
    <property type="entry name" value="HIF PROLYL HYDROXYLASE, ISOFORM C"/>
    <property type="match status" value="1"/>
</dbReference>
<reference evidence="9" key="1">
    <citation type="journal article" date="2019" name="Int. J. Syst. Evol. Microbiol.">
        <title>The Global Catalogue of Microorganisms (GCM) 10K type strain sequencing project: providing services to taxonomists for standard genome sequencing and annotation.</title>
        <authorList>
            <consortium name="The Broad Institute Genomics Platform"/>
            <consortium name="The Broad Institute Genome Sequencing Center for Infectious Disease"/>
            <person name="Wu L."/>
            <person name="Ma J."/>
        </authorList>
    </citation>
    <scope>NUCLEOTIDE SEQUENCE [LARGE SCALE GENOMIC DNA]</scope>
    <source>
        <strain evidence="9">CCUG 51308</strain>
    </source>
</reference>